<dbReference type="PANTHER" id="PTHR31088:SF6">
    <property type="entry name" value="PHAGE SHOCK PROTEIN A"/>
    <property type="match status" value="1"/>
</dbReference>
<evidence type="ECO:0000313" key="4">
    <source>
        <dbReference type="EMBL" id="QQX27040.1"/>
    </source>
</evidence>
<evidence type="ECO:0000313" key="3">
    <source>
        <dbReference type="EMBL" id="KYD11702.1"/>
    </source>
</evidence>
<name>A0A150LIY2_9BACI</name>
<organism evidence="3 5">
    <name type="scientific">Heyndrickxia sporothermodurans</name>
    <dbReference type="NCBI Taxonomy" id="46224"/>
    <lineage>
        <taxon>Bacteria</taxon>
        <taxon>Bacillati</taxon>
        <taxon>Bacillota</taxon>
        <taxon>Bacilli</taxon>
        <taxon>Bacillales</taxon>
        <taxon>Bacillaceae</taxon>
        <taxon>Heyndrickxia</taxon>
    </lineage>
</organism>
<dbReference type="Proteomes" id="UP000075666">
    <property type="component" value="Unassembled WGS sequence"/>
</dbReference>
<reference evidence="4 6" key="2">
    <citation type="submission" date="2020-12" db="EMBL/GenBank/DDBJ databases">
        <title>Taxonomic evaluation of the Bacillus sporothermodurans group of bacteria based on whole genome sequences.</title>
        <authorList>
            <person name="Fiedler G."/>
            <person name="Herbstmann A.-D."/>
            <person name="Doll E."/>
            <person name="Wenning M."/>
            <person name="Brinks E."/>
            <person name="Kabisch J."/>
            <person name="Breitenwieser F."/>
            <person name="Lappann M."/>
            <person name="Boehnlein C."/>
            <person name="Franz C."/>
        </authorList>
    </citation>
    <scope>NUCLEOTIDE SEQUENCE [LARGE SCALE GENOMIC DNA]</scope>
    <source>
        <strain evidence="4 6">DSM 10599</strain>
    </source>
</reference>
<dbReference type="PATRIC" id="fig|46224.3.peg.1347"/>
<sequence>MTTLFEKIKNTVLADLNAVMDKKEEKNPIALLNQYLRESENETNKVGKLIERQYMLKEEFYRELQQAEFMAEKRKKQAKIALAANEESLYETAIHEEAMYNDQVTRLKEAYTQVTVQLEDLEKRHREMKLKLKDMHFKRMELMGKENAMKANAKVNTVLDQSVVGKATNRFEETERYMEQLESKINTGYEQSLFDIRMQQLEKGLDQEGENK</sequence>
<dbReference type="RefSeq" id="WP_066225782.1">
    <property type="nucleotide sequence ID" value="NZ_CP066701.1"/>
</dbReference>
<evidence type="ECO:0000313" key="6">
    <source>
        <dbReference type="Proteomes" id="UP000595512"/>
    </source>
</evidence>
<dbReference type="STRING" id="46224.B4102_2088"/>
<keyword evidence="5" id="KW-1185">Reference proteome</keyword>
<dbReference type="EMBL" id="CP066701">
    <property type="protein sequence ID" value="QQX27040.1"/>
    <property type="molecule type" value="Genomic_DNA"/>
</dbReference>
<dbReference type="AlphaFoldDB" id="A0A150LIY2"/>
<protein>
    <submittedName>
        <fullName evidence="4">PspA/IM30 family protein</fullName>
    </submittedName>
</protein>
<dbReference type="EMBL" id="LQYN01000002">
    <property type="protein sequence ID" value="KYD11702.1"/>
    <property type="molecule type" value="Genomic_DNA"/>
</dbReference>
<evidence type="ECO:0000313" key="5">
    <source>
        <dbReference type="Proteomes" id="UP000075666"/>
    </source>
</evidence>
<keyword evidence="2" id="KW-0175">Coiled coil</keyword>
<dbReference type="Proteomes" id="UP000595512">
    <property type="component" value="Chromosome"/>
</dbReference>
<proteinExistence type="inferred from homology"/>
<dbReference type="GeneID" id="62500552"/>
<feature type="coiled-coil region" evidence="2">
    <location>
        <begin position="104"/>
        <end position="138"/>
    </location>
</feature>
<dbReference type="Pfam" id="PF04012">
    <property type="entry name" value="PspA_IM30"/>
    <property type="match status" value="1"/>
</dbReference>
<reference evidence="3 5" key="1">
    <citation type="submission" date="2016-01" db="EMBL/GenBank/DDBJ databases">
        <title>Genome Sequences of Twelve Sporeforming Bacillus Species Isolated from Foods.</title>
        <authorList>
            <person name="Berendsen E.M."/>
            <person name="Wells-Bennik M.H."/>
            <person name="Krawcyk A.O."/>
            <person name="De Jong A."/>
            <person name="Holsappel S."/>
            <person name="Eijlander R.T."/>
            <person name="Kuipers O.P."/>
        </authorList>
    </citation>
    <scope>NUCLEOTIDE SEQUENCE [LARGE SCALE GENOMIC DNA]</scope>
    <source>
        <strain evidence="3 5">B4102</strain>
    </source>
</reference>
<comment type="similarity">
    <text evidence="1">Belongs to the PspA/Vipp/IM30 family.</text>
</comment>
<gene>
    <name evidence="3" type="ORF">B4102_2088</name>
    <name evidence="4" type="ORF">JGZ69_09900</name>
</gene>
<evidence type="ECO:0000256" key="1">
    <source>
        <dbReference type="ARBA" id="ARBA00043985"/>
    </source>
</evidence>
<dbReference type="InterPro" id="IPR007157">
    <property type="entry name" value="PspA_VIPP1"/>
</dbReference>
<dbReference type="KEGG" id="hspo:JGZ69_09900"/>
<dbReference type="OrthoDB" id="2366053at2"/>
<evidence type="ECO:0000256" key="2">
    <source>
        <dbReference type="SAM" id="Coils"/>
    </source>
</evidence>
<accession>A0A150LIY2</accession>
<dbReference type="PANTHER" id="PTHR31088">
    <property type="entry name" value="MEMBRANE-ASSOCIATED PROTEIN VIPP1, CHLOROPLASTIC"/>
    <property type="match status" value="1"/>
</dbReference>